<dbReference type="AlphaFoldDB" id="M2ZB56"/>
<organism evidence="9 10">
    <name type="scientific">Pseudocercospora fijiensis (strain CIRAD86)</name>
    <name type="common">Black leaf streak disease fungus</name>
    <name type="synonym">Mycosphaerella fijiensis</name>
    <dbReference type="NCBI Taxonomy" id="383855"/>
    <lineage>
        <taxon>Eukaryota</taxon>
        <taxon>Fungi</taxon>
        <taxon>Dikarya</taxon>
        <taxon>Ascomycota</taxon>
        <taxon>Pezizomycotina</taxon>
        <taxon>Dothideomycetes</taxon>
        <taxon>Dothideomycetidae</taxon>
        <taxon>Mycosphaerellales</taxon>
        <taxon>Mycosphaerellaceae</taxon>
        <taxon>Pseudocercospora</taxon>
    </lineage>
</organism>
<dbReference type="GeneID" id="19331577"/>
<dbReference type="PANTHER" id="PTHR36091">
    <property type="entry name" value="ALTERED INHERITANCE OF MITOCHONDRIA PROTEIN 9, MITOCHONDRIAL"/>
    <property type="match status" value="1"/>
</dbReference>
<protein>
    <recommendedName>
        <fullName evidence="3">Altered inheritance of mitochondria protein 9, mitochondrial</fullName>
    </recommendedName>
    <alternativeName>
        <fullName evidence="6">Found in mitochondrial proteome protein 29</fullName>
    </alternativeName>
</protein>
<accession>M2ZB56</accession>
<evidence type="ECO:0000256" key="4">
    <source>
        <dbReference type="ARBA" id="ARBA00022946"/>
    </source>
</evidence>
<evidence type="ECO:0000313" key="10">
    <source>
        <dbReference type="Proteomes" id="UP000016932"/>
    </source>
</evidence>
<evidence type="ECO:0000256" key="2">
    <source>
        <dbReference type="ARBA" id="ARBA00005543"/>
    </source>
</evidence>
<dbReference type="KEGG" id="pfj:MYCFIDRAFT_152052"/>
<dbReference type="InterPro" id="IPR051035">
    <property type="entry name" value="Mito_inheritance_9"/>
</dbReference>
<evidence type="ECO:0000256" key="5">
    <source>
        <dbReference type="ARBA" id="ARBA00023128"/>
    </source>
</evidence>
<dbReference type="PANTHER" id="PTHR36091:SF1">
    <property type="entry name" value="ALTERED INHERITANCE OF MITOCHONDRIA PROTEIN 9, MITOCHONDRIAL"/>
    <property type="match status" value="1"/>
</dbReference>
<evidence type="ECO:0000256" key="3">
    <source>
        <dbReference type="ARBA" id="ARBA00016197"/>
    </source>
</evidence>
<comment type="similarity">
    <text evidence="2">Belongs to the AIM9 family.</text>
</comment>
<proteinExistence type="inferred from homology"/>
<feature type="region of interest" description="Disordered" evidence="7">
    <location>
        <begin position="511"/>
        <end position="533"/>
    </location>
</feature>
<dbReference type="VEuPathDB" id="FungiDB:MYCFIDRAFT_152052"/>
<dbReference type="OrthoDB" id="2968323at2759"/>
<dbReference type="HOGENOM" id="CLU_019189_13_1_1"/>
<keyword evidence="10" id="KW-1185">Reference proteome</keyword>
<evidence type="ECO:0000259" key="8">
    <source>
        <dbReference type="Pfam" id="PF01636"/>
    </source>
</evidence>
<dbReference type="Pfam" id="PF01636">
    <property type="entry name" value="APH"/>
    <property type="match status" value="1"/>
</dbReference>
<evidence type="ECO:0000256" key="6">
    <source>
        <dbReference type="ARBA" id="ARBA00031849"/>
    </source>
</evidence>
<evidence type="ECO:0000313" key="9">
    <source>
        <dbReference type="EMBL" id="EME87090.1"/>
    </source>
</evidence>
<feature type="domain" description="Aminoglycoside phosphotransferase" evidence="8">
    <location>
        <begin position="88"/>
        <end position="321"/>
    </location>
</feature>
<dbReference type="RefSeq" id="XP_007924137.1">
    <property type="nucleotide sequence ID" value="XM_007925946.1"/>
</dbReference>
<comment type="subcellular location">
    <subcellularLocation>
        <location evidence="1">Mitochondrion</location>
    </subcellularLocation>
</comment>
<dbReference type="Gene3D" id="3.90.1200.10">
    <property type="match status" value="1"/>
</dbReference>
<dbReference type="SUPFAM" id="SSF56112">
    <property type="entry name" value="Protein kinase-like (PK-like)"/>
    <property type="match status" value="1"/>
</dbReference>
<dbReference type="Proteomes" id="UP000016932">
    <property type="component" value="Unassembled WGS sequence"/>
</dbReference>
<sequence length="533" mass="61093">MEPADYEDFYRYTSGRWLWAEEPRLRERYKRFNVPGLKSIAAKTSGAQSCLTITKHAEGGFNKIFRLVMDNGCVVMARIPNPNVGPISKVMASEVATMDFVQNVIGIPGPRVLAWDGRKSNDAESEYMLMEEARGTQLEELWADMELDDQVSVVDDLVAIQKKLHSVNFSRYGSIYYRSDAFEGCSTFEVSGDLPQSAKTYAEDRFAIGPVAESALWETESSSSFADRGPWLNAQDYLRAISRRERAKLARTDLSATEDDSDELESAQHRLALLDKFDAVSAYLPPSNTNLDKAALSHWDLRAPNIFVKDGRITSLIDWQDNWVEPFFMQEKRPQLIDYHGELMLRLPDDYETMQDKDEKKKVCNKVQKSLVYWRYGRQTQRQNPVLRELFDLPLARVRRETVSFASNISHGEALPLRESLYQLQQQWPNLQPGLPCPITFTPEEISAHTRISAKWNDDVDFWSPLKGFVSRDGYVSNENYDDARKFFAELRDAGLEQFRGKELRDFEEGSRWAETGTRGLNGGSEERNYKLA</sequence>
<dbReference type="eggNOG" id="ENOG502QV1E">
    <property type="taxonomic scope" value="Eukaryota"/>
</dbReference>
<dbReference type="EMBL" id="KB446556">
    <property type="protein sequence ID" value="EME87090.1"/>
    <property type="molecule type" value="Genomic_DNA"/>
</dbReference>
<evidence type="ECO:0000256" key="7">
    <source>
        <dbReference type="SAM" id="MobiDB-lite"/>
    </source>
</evidence>
<keyword evidence="4" id="KW-0809">Transit peptide</keyword>
<dbReference type="InterPro" id="IPR002575">
    <property type="entry name" value="Aminoglycoside_PTrfase"/>
</dbReference>
<name>M2ZB56_PSEFD</name>
<dbReference type="InterPro" id="IPR011009">
    <property type="entry name" value="Kinase-like_dom_sf"/>
</dbReference>
<reference evidence="9 10" key="1">
    <citation type="journal article" date="2012" name="PLoS Pathog.">
        <title>Diverse lifestyles and strategies of plant pathogenesis encoded in the genomes of eighteen Dothideomycetes fungi.</title>
        <authorList>
            <person name="Ohm R.A."/>
            <person name="Feau N."/>
            <person name="Henrissat B."/>
            <person name="Schoch C.L."/>
            <person name="Horwitz B.A."/>
            <person name="Barry K.W."/>
            <person name="Condon B.J."/>
            <person name="Copeland A.C."/>
            <person name="Dhillon B."/>
            <person name="Glaser F."/>
            <person name="Hesse C.N."/>
            <person name="Kosti I."/>
            <person name="LaButti K."/>
            <person name="Lindquist E.A."/>
            <person name="Lucas S."/>
            <person name="Salamov A.A."/>
            <person name="Bradshaw R.E."/>
            <person name="Ciuffetti L."/>
            <person name="Hamelin R.C."/>
            <person name="Kema G.H.J."/>
            <person name="Lawrence C."/>
            <person name="Scott J.A."/>
            <person name="Spatafora J.W."/>
            <person name="Turgeon B.G."/>
            <person name="de Wit P.J.G.M."/>
            <person name="Zhong S."/>
            <person name="Goodwin S.B."/>
            <person name="Grigoriev I.V."/>
        </authorList>
    </citation>
    <scope>NUCLEOTIDE SEQUENCE [LARGE SCALE GENOMIC DNA]</scope>
    <source>
        <strain evidence="9 10">CIRAD86</strain>
    </source>
</reference>
<keyword evidence="5" id="KW-0496">Mitochondrion</keyword>
<dbReference type="GO" id="GO:0005739">
    <property type="term" value="C:mitochondrion"/>
    <property type="evidence" value="ECO:0007669"/>
    <property type="project" value="UniProtKB-SubCell"/>
</dbReference>
<evidence type="ECO:0000256" key="1">
    <source>
        <dbReference type="ARBA" id="ARBA00004173"/>
    </source>
</evidence>
<gene>
    <name evidence="9" type="ORF">MYCFIDRAFT_152052</name>
</gene>